<gene>
    <name evidence="1" type="ORF">HMPREF9134_00868</name>
</gene>
<dbReference type="HOGENOM" id="CLU_216895_0_0_10"/>
<organism evidence="1 2">
    <name type="scientific">Porphyromonas catoniae F0037</name>
    <dbReference type="NCBI Taxonomy" id="1127696"/>
    <lineage>
        <taxon>Bacteria</taxon>
        <taxon>Pseudomonadati</taxon>
        <taxon>Bacteroidota</taxon>
        <taxon>Bacteroidia</taxon>
        <taxon>Bacteroidales</taxon>
        <taxon>Porphyromonadaceae</taxon>
        <taxon>Porphyromonas</taxon>
    </lineage>
</organism>
<dbReference type="Proteomes" id="UP000010408">
    <property type="component" value="Unassembled WGS sequence"/>
</dbReference>
<proteinExistence type="predicted"/>
<dbReference type="RefSeq" id="WP_005469225.1">
    <property type="nucleotide sequence ID" value="NZ_KB291046.1"/>
</dbReference>
<evidence type="ECO:0000313" key="2">
    <source>
        <dbReference type="Proteomes" id="UP000010408"/>
    </source>
</evidence>
<dbReference type="PATRIC" id="fig|1127696.3.peg.789"/>
<dbReference type="AlphaFoldDB" id="L1NDS6"/>
<evidence type="ECO:0000313" key="1">
    <source>
        <dbReference type="EMBL" id="EKY01491.1"/>
    </source>
</evidence>
<protein>
    <submittedName>
        <fullName evidence="1">Uncharacterized protein</fullName>
    </submittedName>
</protein>
<comment type="caution">
    <text evidence="1">The sequence shown here is derived from an EMBL/GenBank/DDBJ whole genome shotgun (WGS) entry which is preliminary data.</text>
</comment>
<reference evidence="1 2" key="1">
    <citation type="submission" date="2012-05" db="EMBL/GenBank/DDBJ databases">
        <authorList>
            <person name="Weinstock G."/>
            <person name="Sodergren E."/>
            <person name="Lobos E.A."/>
            <person name="Fulton L."/>
            <person name="Fulton R."/>
            <person name="Courtney L."/>
            <person name="Fronick C."/>
            <person name="O'Laughlin M."/>
            <person name="Godfrey J."/>
            <person name="Wilson R.M."/>
            <person name="Miner T."/>
            <person name="Farmer C."/>
            <person name="Delehaunty K."/>
            <person name="Cordes M."/>
            <person name="Minx P."/>
            <person name="Tomlinson C."/>
            <person name="Chen J."/>
            <person name="Wollam A."/>
            <person name="Pepin K.H."/>
            <person name="Bhonagiri V."/>
            <person name="Zhang X."/>
            <person name="Suruliraj S."/>
            <person name="Warren W."/>
            <person name="Mitreva M."/>
            <person name="Mardis E.R."/>
            <person name="Wilson R.K."/>
        </authorList>
    </citation>
    <scope>NUCLEOTIDE SEQUENCE [LARGE SCALE GENOMIC DNA]</scope>
    <source>
        <strain evidence="1 2">F0037</strain>
    </source>
</reference>
<accession>L1NDS6</accession>
<sequence length="42" mass="4745">MYKEIYQQPKAERIELAHPLSILIDLSADGTIGEWGDIGEED</sequence>
<name>L1NDS6_9PORP</name>
<dbReference type="STRING" id="1127696.HMPREF9134_00868"/>
<dbReference type="EMBL" id="AMEQ01000025">
    <property type="protein sequence ID" value="EKY01491.1"/>
    <property type="molecule type" value="Genomic_DNA"/>
</dbReference>